<comment type="caution">
    <text evidence="1">The sequence shown here is derived from an EMBL/GenBank/DDBJ whole genome shotgun (WGS) entry which is preliminary data.</text>
</comment>
<gene>
    <name evidence="1" type="ORF">CEXT_663811</name>
</gene>
<dbReference type="EMBL" id="BPLR01001872">
    <property type="protein sequence ID" value="GIX67367.1"/>
    <property type="molecule type" value="Genomic_DNA"/>
</dbReference>
<evidence type="ECO:0000313" key="2">
    <source>
        <dbReference type="Proteomes" id="UP001054945"/>
    </source>
</evidence>
<evidence type="ECO:0000313" key="1">
    <source>
        <dbReference type="EMBL" id="GIX67367.1"/>
    </source>
</evidence>
<dbReference type="AlphaFoldDB" id="A0AAV4M5J3"/>
<sequence>MRTERPRIDNEVRINDINSQATCLRSLGELFRGREPLFLRLSTNPDPIREDGIRITQKKWFTGERVPKAKICIPNQFLIPNWKI</sequence>
<organism evidence="1 2">
    <name type="scientific">Caerostris extrusa</name>
    <name type="common">Bark spider</name>
    <name type="synonym">Caerostris bankana</name>
    <dbReference type="NCBI Taxonomy" id="172846"/>
    <lineage>
        <taxon>Eukaryota</taxon>
        <taxon>Metazoa</taxon>
        <taxon>Ecdysozoa</taxon>
        <taxon>Arthropoda</taxon>
        <taxon>Chelicerata</taxon>
        <taxon>Arachnida</taxon>
        <taxon>Araneae</taxon>
        <taxon>Araneomorphae</taxon>
        <taxon>Entelegynae</taxon>
        <taxon>Araneoidea</taxon>
        <taxon>Araneidae</taxon>
        <taxon>Caerostris</taxon>
    </lineage>
</organism>
<keyword evidence="2" id="KW-1185">Reference proteome</keyword>
<accession>A0AAV4M5J3</accession>
<name>A0AAV4M5J3_CAEEX</name>
<proteinExistence type="predicted"/>
<dbReference type="Proteomes" id="UP001054945">
    <property type="component" value="Unassembled WGS sequence"/>
</dbReference>
<reference evidence="1 2" key="1">
    <citation type="submission" date="2021-06" db="EMBL/GenBank/DDBJ databases">
        <title>Caerostris extrusa draft genome.</title>
        <authorList>
            <person name="Kono N."/>
            <person name="Arakawa K."/>
        </authorList>
    </citation>
    <scope>NUCLEOTIDE SEQUENCE [LARGE SCALE GENOMIC DNA]</scope>
</reference>
<protein>
    <submittedName>
        <fullName evidence="1">Uncharacterized protein</fullName>
    </submittedName>
</protein>